<dbReference type="InterPro" id="IPR041881">
    <property type="entry name" value="PqqD_sf"/>
</dbReference>
<protein>
    <submittedName>
        <fullName evidence="1">PqqD family protein</fullName>
    </submittedName>
</protein>
<dbReference type="Proteomes" id="UP000309215">
    <property type="component" value="Unassembled WGS sequence"/>
</dbReference>
<evidence type="ECO:0000313" key="1">
    <source>
        <dbReference type="EMBL" id="TKD04973.1"/>
    </source>
</evidence>
<gene>
    <name evidence="1" type="ORF">E8A74_22145</name>
</gene>
<dbReference type="AlphaFoldDB" id="A0A4U1J9C0"/>
<sequence length="127" mass="14309">MGGARRRAVRRRARPRPRRDVRLPLLRLIPQGARRVTEPHLPRPNPQVLFTELDDGTGVLLHLDTKFYFTLNAAAVIVWKSLAESIADPGAIAERITALFRVDRETAARDVDSVLREMLEDGLVLPP</sequence>
<reference evidence="1 2" key="1">
    <citation type="submission" date="2019-04" db="EMBL/GenBank/DDBJ databases">
        <authorList>
            <person name="Li Y."/>
            <person name="Wang J."/>
        </authorList>
    </citation>
    <scope>NUCLEOTIDE SEQUENCE [LARGE SCALE GENOMIC DNA]</scope>
    <source>
        <strain evidence="1 2">DSM 14668</strain>
    </source>
</reference>
<dbReference type="InterPro" id="IPR008792">
    <property type="entry name" value="PQQD"/>
</dbReference>
<dbReference type="OrthoDB" id="9795908at2"/>
<name>A0A4U1J9C0_9BACT</name>
<dbReference type="EMBL" id="SSMQ01000023">
    <property type="protein sequence ID" value="TKD04973.1"/>
    <property type="molecule type" value="Genomic_DNA"/>
</dbReference>
<comment type="caution">
    <text evidence="1">The sequence shown here is derived from an EMBL/GenBank/DDBJ whole genome shotgun (WGS) entry which is preliminary data.</text>
</comment>
<organism evidence="1 2">
    <name type="scientific">Polyangium fumosum</name>
    <dbReference type="NCBI Taxonomy" id="889272"/>
    <lineage>
        <taxon>Bacteria</taxon>
        <taxon>Pseudomonadati</taxon>
        <taxon>Myxococcota</taxon>
        <taxon>Polyangia</taxon>
        <taxon>Polyangiales</taxon>
        <taxon>Polyangiaceae</taxon>
        <taxon>Polyangium</taxon>
    </lineage>
</organism>
<dbReference type="Pfam" id="PF05402">
    <property type="entry name" value="PqqD"/>
    <property type="match status" value="1"/>
</dbReference>
<accession>A0A4U1J9C0</accession>
<dbReference type="Gene3D" id="1.10.10.1150">
    <property type="entry name" value="Coenzyme PQQ synthesis protein D (PqqD)"/>
    <property type="match status" value="1"/>
</dbReference>
<evidence type="ECO:0000313" key="2">
    <source>
        <dbReference type="Proteomes" id="UP000309215"/>
    </source>
</evidence>
<proteinExistence type="predicted"/>
<keyword evidence="2" id="KW-1185">Reference proteome</keyword>